<evidence type="ECO:0000313" key="2">
    <source>
        <dbReference type="Proteomes" id="UP001176883"/>
    </source>
</evidence>
<organism evidence="1 2">
    <name type="scientific">Flavivirga aquimarina</name>
    <dbReference type="NCBI Taxonomy" id="2027862"/>
    <lineage>
        <taxon>Bacteria</taxon>
        <taxon>Pseudomonadati</taxon>
        <taxon>Bacteroidota</taxon>
        <taxon>Flavobacteriia</taxon>
        <taxon>Flavobacteriales</taxon>
        <taxon>Flavobacteriaceae</taxon>
        <taxon>Flavivirga</taxon>
    </lineage>
</organism>
<proteinExistence type="predicted"/>
<gene>
    <name evidence="1" type="ORF">Q4Q35_07475</name>
</gene>
<protein>
    <submittedName>
        <fullName evidence="1">DUF6175 family protein</fullName>
    </submittedName>
</protein>
<dbReference type="RefSeq" id="WP_303277340.1">
    <property type="nucleotide sequence ID" value="NZ_JAUOEK010000084.1"/>
</dbReference>
<sequence>MKKYLIYVLLITSFCNTVLGQRDKEVLPSIMVIPRANENEDIRTLVDNEPVIRVGIASIKDGFDQYGYDTKDFEALFKRIISDPKVQHLSKDKFRDLLIRNITTDVVVELDLMYVESNAGNLVRIILEANEVSSANSLGTKTCESNMFYTKDVGSLTMSAMNQDYGKDDSCFDSFMKEIITKWNKQYEDGKTAVIDFSFDKNSKLTMDSKIASKDNDRLKFIIEDWLTETAHEHYVKIDKVNEFNLYVGEYRYSYMHTTRNIERDIYRLFDKLEIEIKIKNNGESLYVKVL</sequence>
<dbReference type="InterPro" id="IPR046173">
    <property type="entry name" value="DUF6175"/>
</dbReference>
<name>A0ABT8W935_9FLAO</name>
<dbReference type="Pfam" id="PF19672">
    <property type="entry name" value="DUF6175"/>
    <property type="match status" value="1"/>
</dbReference>
<dbReference type="Proteomes" id="UP001176883">
    <property type="component" value="Unassembled WGS sequence"/>
</dbReference>
<accession>A0ABT8W935</accession>
<comment type="caution">
    <text evidence="1">The sequence shown here is derived from an EMBL/GenBank/DDBJ whole genome shotgun (WGS) entry which is preliminary data.</text>
</comment>
<evidence type="ECO:0000313" key="1">
    <source>
        <dbReference type="EMBL" id="MDO5969643.1"/>
    </source>
</evidence>
<reference evidence="1" key="1">
    <citation type="submission" date="2023-07" db="EMBL/GenBank/DDBJ databases">
        <title>Two novel species in the genus Flavivirga.</title>
        <authorList>
            <person name="Kwon K."/>
        </authorList>
    </citation>
    <scope>NUCLEOTIDE SEQUENCE</scope>
    <source>
        <strain evidence="1">KCTC 52353</strain>
    </source>
</reference>
<keyword evidence="2" id="KW-1185">Reference proteome</keyword>
<dbReference type="EMBL" id="JAUOEK010000084">
    <property type="protein sequence ID" value="MDO5969643.1"/>
    <property type="molecule type" value="Genomic_DNA"/>
</dbReference>